<evidence type="ECO:0000256" key="12">
    <source>
        <dbReference type="PROSITE-ProRule" id="PRU10141"/>
    </source>
</evidence>
<dbReference type="InterPro" id="IPR000595">
    <property type="entry name" value="cNMP-bd_dom"/>
</dbReference>
<dbReference type="SUPFAM" id="SSF51206">
    <property type="entry name" value="cAMP-binding domain-like"/>
    <property type="match status" value="2"/>
</dbReference>
<dbReference type="EC" id="2.7.11.12" evidence="2"/>
<dbReference type="AlphaFoldDB" id="A0A336M6T3"/>
<evidence type="ECO:0000256" key="8">
    <source>
        <dbReference type="ARBA" id="ARBA00022840"/>
    </source>
</evidence>
<dbReference type="InterPro" id="IPR002374">
    <property type="entry name" value="cGMP_dep_kinase"/>
</dbReference>
<protein>
    <recommendedName>
        <fullName evidence="2">cGMP-dependent protein kinase</fullName>
        <ecNumber evidence="2">2.7.11.12</ecNumber>
    </recommendedName>
</protein>
<feature type="coiled-coil region" evidence="13">
    <location>
        <begin position="469"/>
        <end position="496"/>
    </location>
</feature>
<dbReference type="Gene3D" id="1.10.510.10">
    <property type="entry name" value="Transferase(Phosphotransferase) domain 1"/>
    <property type="match status" value="1"/>
</dbReference>
<dbReference type="InterPro" id="IPR017441">
    <property type="entry name" value="Protein_kinase_ATP_BS"/>
</dbReference>
<feature type="domain" description="Protein kinase" evidence="15">
    <location>
        <begin position="899"/>
        <end position="1159"/>
    </location>
</feature>
<dbReference type="Gene3D" id="3.30.200.20">
    <property type="entry name" value="Phosphorylase Kinase, domain 1"/>
    <property type="match status" value="1"/>
</dbReference>
<dbReference type="VEuPathDB" id="VectorBase:CSON011911"/>
<dbReference type="PRINTS" id="PR00104">
    <property type="entry name" value="CGMPKINASE"/>
</dbReference>
<dbReference type="PROSITE" id="PS00889">
    <property type="entry name" value="CNMP_BINDING_2"/>
    <property type="match status" value="2"/>
</dbReference>
<comment type="catalytic activity">
    <reaction evidence="10">
        <text>L-threonyl-[protein] + ATP = O-phospho-L-threonyl-[protein] + ADP + H(+)</text>
        <dbReference type="Rhea" id="RHEA:46608"/>
        <dbReference type="Rhea" id="RHEA-COMP:11060"/>
        <dbReference type="Rhea" id="RHEA-COMP:11605"/>
        <dbReference type="ChEBI" id="CHEBI:15378"/>
        <dbReference type="ChEBI" id="CHEBI:30013"/>
        <dbReference type="ChEBI" id="CHEBI:30616"/>
        <dbReference type="ChEBI" id="CHEBI:61977"/>
        <dbReference type="ChEBI" id="CHEBI:456216"/>
        <dbReference type="EC" id="2.7.11.12"/>
    </reaction>
</comment>
<dbReference type="InterPro" id="IPR000961">
    <property type="entry name" value="AGC-kinase_C"/>
</dbReference>
<dbReference type="FunFam" id="1.10.510.10:FF:000571">
    <property type="entry name" value="Maternal embryonic leucine zipper kinase"/>
    <property type="match status" value="1"/>
</dbReference>
<evidence type="ECO:0000259" key="16">
    <source>
        <dbReference type="PROSITE" id="PS50042"/>
    </source>
</evidence>
<dbReference type="PROSITE" id="PS50011">
    <property type="entry name" value="PROTEIN_KINASE_DOM"/>
    <property type="match status" value="1"/>
</dbReference>
<feature type="binding site" evidence="12">
    <location>
        <position position="930"/>
    </location>
    <ligand>
        <name>ATP</name>
        <dbReference type="ChEBI" id="CHEBI:30616"/>
    </ligand>
</feature>
<dbReference type="SMART" id="SM00220">
    <property type="entry name" value="S_TKc"/>
    <property type="match status" value="1"/>
</dbReference>
<dbReference type="InterPro" id="IPR000719">
    <property type="entry name" value="Prot_kinase_dom"/>
</dbReference>
<evidence type="ECO:0000256" key="3">
    <source>
        <dbReference type="ARBA" id="ARBA00022527"/>
    </source>
</evidence>
<keyword evidence="3" id="KW-0723">Serine/threonine-protein kinase</keyword>
<dbReference type="CDD" id="cd05572">
    <property type="entry name" value="STKc_cGK"/>
    <property type="match status" value="1"/>
</dbReference>
<keyword evidence="8 12" id="KW-0067">ATP-binding</keyword>
<comment type="similarity">
    <text evidence="1">Belongs to the protein kinase superfamily. AGC Ser/Thr protein kinase family. cGMP subfamily.</text>
</comment>
<dbReference type="FunFam" id="2.60.120.10:FF:000072">
    <property type="entry name" value="cGMP-dependent protein kinase"/>
    <property type="match status" value="1"/>
</dbReference>
<evidence type="ECO:0000259" key="17">
    <source>
        <dbReference type="PROSITE" id="PS51285"/>
    </source>
</evidence>
<dbReference type="SMART" id="SM00133">
    <property type="entry name" value="S_TK_X"/>
    <property type="match status" value="1"/>
</dbReference>
<evidence type="ECO:0000259" key="15">
    <source>
        <dbReference type="PROSITE" id="PS50011"/>
    </source>
</evidence>
<dbReference type="PANTHER" id="PTHR24353:SF147">
    <property type="entry name" value="CGMP-DEPENDENT SERINE_THREONIN PROTEIN KINASE-RELATED"/>
    <property type="match status" value="1"/>
</dbReference>
<evidence type="ECO:0000256" key="2">
    <source>
        <dbReference type="ARBA" id="ARBA00012428"/>
    </source>
</evidence>
<dbReference type="Pfam" id="PF00069">
    <property type="entry name" value="Pkinase"/>
    <property type="match status" value="1"/>
</dbReference>
<sequence>MTDEIIIVNSASNLHESNIINTNTNMSISPIESSLSSLLLSQSSTEQHDQHSTINSNIIINKNNISSGSSNINVVDENNIIKTQNNISYRDDVEASISNYSYNNNLNEKNNHKLLIDKSHQLLPSLQQQLQQQQSQPLTSTNSLFAYESANKKNKIDDKNYSVDHEKITVSGQNNPELYEKLSDQCGLESNFAELDPVYVKKIPFFTKSHSDSCLFHIETDHNNWSFIHATNNNYNNSNFSSDLNDIKSLHRRQSTPHTHTNLYGHSIIEHTEPLIFSDFKDTSSKYYDFNEKKIKFDEHPKLSLFIDKERISQGELQYVSDIVNSGFTKTFQKSNLNKSTQHHKHFHKKSINNLNQNSNHSNSKIREHIKKISALIHNPFEHEPTEDEQLIEDNAVRYICESGILGSPVEVMGNTISSIFRKHSKATFQEPVNKEQIRKNSLVLMKQISDMRRKSLTEDYEYLRNTAVPNLKRELSEYEIKVATYEDEVVQLRSIIKSRDDEILKLKTEIHKLKSVLQQTSATVPITPESPDLSTIQESLLEHQDISLYEPNANYEVNDANNTDARFGQQKRANAHLAPLPMPLTKKQGVSGESCDTSRQSTSDISIQKYEKDFRSKQLIKDAIMDNDFLKHIDSLQIRELVESMFSREFSTGDYVIREGEAGAHLFVSAEGEFEVIKNGTSLGKIGPGKAFGELAILYNCTRTATIRALTNSRVWVLDRRIFQHLMMRTGIQRMQENTAFLKSVPLLKNLNNDVLTKIADVLEVVTGTYIIRQGASGDTFFLISQGTVKVTQRVPGAQIEEEIRILGRGEYFGEQALIKEDKRTANIIAMSPGVECLTLDRDSFTQLIGNFCEEIHFKDYGDQKRIFASKGERIEPTASATLGETKQEMLDIDLWDLEVVATLGIGGFGRVELVKCEKNGNLRTFALKCLKKKHIVETKQEEHVYNERKIMLSCNTPFICRLYRTYRDSKYVYMLLEACLGGEVWTILRDRGNFDDTTTQFIIACVLEAFEYLHSRGIVYRDLKPENLMLDSNGYVKLVDFGFAKHIGLSNKTWTFCGTPEYVAPEIILNRGHDRAVDCWSLGILIHELLTGTPPFAASDPMKTYNLILKGIDMIDFPRHMSRTAISLIKRLCRDAPAERLGYQRAGIQEIKKHKYGISINLIKKRNILNEIFFELYRWFQGFDWDGLTSLILTPPILPKVNGPTDSSNFDEFPSKTDVPPDETSGWDAAF</sequence>
<comment type="catalytic activity">
    <reaction evidence="11">
        <text>L-seryl-[protein] + ATP = O-phospho-L-seryl-[protein] + ADP + H(+)</text>
        <dbReference type="Rhea" id="RHEA:17989"/>
        <dbReference type="Rhea" id="RHEA-COMP:9863"/>
        <dbReference type="Rhea" id="RHEA-COMP:11604"/>
        <dbReference type="ChEBI" id="CHEBI:15378"/>
        <dbReference type="ChEBI" id="CHEBI:29999"/>
        <dbReference type="ChEBI" id="CHEBI:30616"/>
        <dbReference type="ChEBI" id="CHEBI:83421"/>
        <dbReference type="ChEBI" id="CHEBI:456216"/>
        <dbReference type="EC" id="2.7.11.12"/>
    </reaction>
</comment>
<dbReference type="InterPro" id="IPR035014">
    <property type="entry name" value="STKc_cGK"/>
</dbReference>
<keyword evidence="7" id="KW-0418">Kinase</keyword>
<keyword evidence="9" id="KW-0142">cGMP-binding</keyword>
<feature type="region of interest" description="Disordered" evidence="14">
    <location>
        <begin position="583"/>
        <end position="603"/>
    </location>
</feature>
<dbReference type="GO" id="GO:0005737">
    <property type="term" value="C:cytoplasm"/>
    <property type="evidence" value="ECO:0007669"/>
    <property type="project" value="UniProtKB-ARBA"/>
</dbReference>
<evidence type="ECO:0000256" key="9">
    <source>
        <dbReference type="ARBA" id="ARBA00022992"/>
    </source>
</evidence>
<dbReference type="Pfam" id="PF00027">
    <property type="entry name" value="cNMP_binding"/>
    <property type="match status" value="2"/>
</dbReference>
<evidence type="ECO:0000256" key="10">
    <source>
        <dbReference type="ARBA" id="ARBA00047298"/>
    </source>
</evidence>
<dbReference type="PROSITE" id="PS00107">
    <property type="entry name" value="PROTEIN_KINASE_ATP"/>
    <property type="match status" value="1"/>
</dbReference>
<keyword evidence="6 12" id="KW-0547">Nucleotide-binding</keyword>
<evidence type="ECO:0000256" key="4">
    <source>
        <dbReference type="ARBA" id="ARBA00022535"/>
    </source>
</evidence>
<feature type="domain" description="Cyclic nucleotide-binding" evidence="16">
    <location>
        <begin position="630"/>
        <end position="745"/>
    </location>
</feature>
<keyword evidence="13" id="KW-0175">Coiled coil</keyword>
<feature type="region of interest" description="Disordered" evidence="14">
    <location>
        <begin position="1210"/>
        <end position="1233"/>
    </location>
</feature>
<dbReference type="GO" id="GO:0030553">
    <property type="term" value="F:cGMP binding"/>
    <property type="evidence" value="ECO:0007669"/>
    <property type="project" value="UniProtKB-KW"/>
</dbReference>
<dbReference type="PROSITE" id="PS00108">
    <property type="entry name" value="PROTEIN_KINASE_ST"/>
    <property type="match status" value="1"/>
</dbReference>
<dbReference type="GO" id="GO:0004692">
    <property type="term" value="F:cGMP-dependent protein kinase activity"/>
    <property type="evidence" value="ECO:0007669"/>
    <property type="project" value="UniProtKB-EC"/>
</dbReference>
<evidence type="ECO:0000256" key="5">
    <source>
        <dbReference type="ARBA" id="ARBA00022679"/>
    </source>
</evidence>
<accession>A0A336M6T3</accession>
<evidence type="ECO:0000313" key="18">
    <source>
        <dbReference type="EMBL" id="SSX25091.1"/>
    </source>
</evidence>
<dbReference type="PANTHER" id="PTHR24353">
    <property type="entry name" value="CYCLIC NUCLEOTIDE-DEPENDENT PROTEIN KINASE"/>
    <property type="match status" value="1"/>
</dbReference>
<dbReference type="CDD" id="cd00038">
    <property type="entry name" value="CAP_ED"/>
    <property type="match status" value="2"/>
</dbReference>
<dbReference type="PROSITE" id="PS51285">
    <property type="entry name" value="AGC_KINASE_CTER"/>
    <property type="match status" value="1"/>
</dbReference>
<dbReference type="InterPro" id="IPR008271">
    <property type="entry name" value="Ser/Thr_kinase_AS"/>
</dbReference>
<name>A0A336M6T3_CULSO</name>
<evidence type="ECO:0000256" key="6">
    <source>
        <dbReference type="ARBA" id="ARBA00022741"/>
    </source>
</evidence>
<dbReference type="PROSITE" id="PS00888">
    <property type="entry name" value="CNMP_BINDING_1"/>
    <property type="match status" value="1"/>
</dbReference>
<proteinExistence type="inferred from homology"/>
<dbReference type="FunFam" id="2.60.120.10:FF:000064">
    <property type="entry name" value="cGMP-dependent protein kinase, isozyme"/>
    <property type="match status" value="1"/>
</dbReference>
<evidence type="ECO:0000256" key="11">
    <source>
        <dbReference type="ARBA" id="ARBA00047462"/>
    </source>
</evidence>
<evidence type="ECO:0000256" key="13">
    <source>
        <dbReference type="SAM" id="Coils"/>
    </source>
</evidence>
<feature type="domain" description="Cyclic nucleotide-binding" evidence="16">
    <location>
        <begin position="748"/>
        <end position="851"/>
    </location>
</feature>
<dbReference type="Gene3D" id="2.60.120.10">
    <property type="entry name" value="Jelly Rolls"/>
    <property type="match status" value="2"/>
</dbReference>
<keyword evidence="5" id="KW-0808">Transferase</keyword>
<organism evidence="18">
    <name type="scientific">Culicoides sonorensis</name>
    <name type="common">Biting midge</name>
    <dbReference type="NCBI Taxonomy" id="179676"/>
    <lineage>
        <taxon>Eukaryota</taxon>
        <taxon>Metazoa</taxon>
        <taxon>Ecdysozoa</taxon>
        <taxon>Arthropoda</taxon>
        <taxon>Hexapoda</taxon>
        <taxon>Insecta</taxon>
        <taxon>Pterygota</taxon>
        <taxon>Neoptera</taxon>
        <taxon>Endopterygota</taxon>
        <taxon>Diptera</taxon>
        <taxon>Nematocera</taxon>
        <taxon>Chironomoidea</taxon>
        <taxon>Ceratopogonidae</taxon>
        <taxon>Ceratopogoninae</taxon>
        <taxon>Culicoides</taxon>
        <taxon>Monoculicoides</taxon>
    </lineage>
</organism>
<dbReference type="SMART" id="SM00100">
    <property type="entry name" value="cNMP"/>
    <property type="match status" value="2"/>
</dbReference>
<feature type="domain" description="AGC-kinase C-terminal" evidence="17">
    <location>
        <begin position="1183"/>
        <end position="1233"/>
    </location>
</feature>
<dbReference type="InterPro" id="IPR018488">
    <property type="entry name" value="cNMP-bd_CS"/>
</dbReference>
<keyword evidence="4" id="KW-0140">cGMP</keyword>
<evidence type="ECO:0000256" key="14">
    <source>
        <dbReference type="SAM" id="MobiDB-lite"/>
    </source>
</evidence>
<dbReference type="SUPFAM" id="SSF56112">
    <property type="entry name" value="Protein kinase-like (PK-like)"/>
    <property type="match status" value="1"/>
</dbReference>
<dbReference type="GO" id="GO:0005524">
    <property type="term" value="F:ATP binding"/>
    <property type="evidence" value="ECO:0007669"/>
    <property type="project" value="UniProtKB-UniRule"/>
</dbReference>
<reference evidence="18" key="1">
    <citation type="submission" date="2018-07" db="EMBL/GenBank/DDBJ databases">
        <authorList>
            <person name="Quirk P.G."/>
            <person name="Krulwich T.A."/>
        </authorList>
    </citation>
    <scope>NUCLEOTIDE SEQUENCE</scope>
</reference>
<gene>
    <name evidence="18" type="primary">CSON011911</name>
</gene>
<dbReference type="EMBL" id="UFQT01000541">
    <property type="protein sequence ID" value="SSX25091.1"/>
    <property type="molecule type" value="Genomic_DNA"/>
</dbReference>
<dbReference type="PROSITE" id="PS50042">
    <property type="entry name" value="CNMP_BINDING_3"/>
    <property type="match status" value="2"/>
</dbReference>
<dbReference type="InterPro" id="IPR014710">
    <property type="entry name" value="RmlC-like_jellyroll"/>
</dbReference>
<evidence type="ECO:0000256" key="1">
    <source>
        <dbReference type="ARBA" id="ARBA00006352"/>
    </source>
</evidence>
<dbReference type="InterPro" id="IPR018490">
    <property type="entry name" value="cNMP-bd_dom_sf"/>
</dbReference>
<dbReference type="InterPro" id="IPR011009">
    <property type="entry name" value="Kinase-like_dom_sf"/>
</dbReference>
<evidence type="ECO:0000256" key="7">
    <source>
        <dbReference type="ARBA" id="ARBA00022777"/>
    </source>
</evidence>